<accession>A0A914W9Q8</accession>
<keyword evidence="8 11" id="KW-1133">Transmembrane helix</keyword>
<sequence>MADSERRPLLDRSSDNDQQQSLVEGSTEDAPPSYERVTSSSGGPTVTCRVCQATLNIEGKIHQHVVKCQQCGEATPIRAAPAGKKYVRCPCNCLLICKASSNRIACPRPNCKRVITLGASNPVGTAVRAPPGTCRVSCAHCGEIFMFNTLNNTLAKCPHCRQVSSVGRHFARTRATIFFILSLVLLLIGIGVTIGTMRAVKDSPVLYALWGGIYLVAVLLFLRFVYYVMMKISKVEGPL</sequence>
<name>A0A914W9Q8_9BILA</name>
<evidence type="ECO:0000256" key="8">
    <source>
        <dbReference type="ARBA" id="ARBA00022989"/>
    </source>
</evidence>
<evidence type="ECO:0000256" key="1">
    <source>
        <dbReference type="ARBA" id="ARBA00001261"/>
    </source>
</evidence>
<dbReference type="GO" id="GO:0030670">
    <property type="term" value="C:phagocytic vesicle membrane"/>
    <property type="evidence" value="ECO:0007669"/>
    <property type="project" value="TreeGrafter"/>
</dbReference>
<comment type="catalytic activity">
    <reaction evidence="1 11">
        <text>a 1,2-diacyl-sn-glycero-3-phospho-(1D-myo-inositol-4,5-bisphosphate) + H2O = a 1,2-diacyl-sn-glycero-3-phospho-(1D-myo-inositol-5-phosphate) + phosphate</text>
        <dbReference type="Rhea" id="RHEA:25674"/>
        <dbReference type="ChEBI" id="CHEBI:15377"/>
        <dbReference type="ChEBI" id="CHEBI:43474"/>
        <dbReference type="ChEBI" id="CHEBI:57795"/>
        <dbReference type="ChEBI" id="CHEBI:58456"/>
        <dbReference type="EC" id="3.1.3.78"/>
    </reaction>
</comment>
<evidence type="ECO:0000256" key="6">
    <source>
        <dbReference type="ARBA" id="ARBA00022753"/>
    </source>
</evidence>
<feature type="region of interest" description="Disordered" evidence="12">
    <location>
        <begin position="1"/>
        <end position="44"/>
    </location>
</feature>
<dbReference type="WBParaSite" id="PSAMB.scaffold3353size18631.g21138.t1">
    <property type="protein sequence ID" value="PSAMB.scaffold3353size18631.g21138.t1"/>
    <property type="gene ID" value="PSAMB.scaffold3353size18631.g21138"/>
</dbReference>
<evidence type="ECO:0000256" key="11">
    <source>
        <dbReference type="RuleBase" id="RU365008"/>
    </source>
</evidence>
<comment type="subcellular location">
    <subcellularLocation>
        <location evidence="2 11">Late endosome membrane</location>
        <topology evidence="2 11">Multi-pass membrane protein</topology>
    </subcellularLocation>
    <subcellularLocation>
        <location evidence="3 11">Lysosome membrane</location>
        <topology evidence="3 11">Multi-pass membrane protein</topology>
    </subcellularLocation>
</comment>
<dbReference type="EC" id="3.1.3.78" evidence="4 11"/>
<evidence type="ECO:0000256" key="12">
    <source>
        <dbReference type="SAM" id="MobiDB-lite"/>
    </source>
</evidence>
<protein>
    <recommendedName>
        <fullName evidence="4 11">Phosphatidylinositol-4,5-bisphosphate 4-phosphatase</fullName>
        <ecNumber evidence="4 11">3.1.3.78</ecNumber>
    </recommendedName>
</protein>
<dbReference type="PANTHER" id="PTHR21014:SF6">
    <property type="entry name" value="PHOSPHATIDYLINOSITOL-4,5-BISPHOSPHATE 4-PHOSPHATASE"/>
    <property type="match status" value="1"/>
</dbReference>
<dbReference type="GO" id="GO:0034597">
    <property type="term" value="F:phosphatidylinositol-4,5-bisphosphate 4-phosphatase activity"/>
    <property type="evidence" value="ECO:0007669"/>
    <property type="project" value="UniProtKB-EC"/>
</dbReference>
<proteinExistence type="predicted"/>
<evidence type="ECO:0000256" key="9">
    <source>
        <dbReference type="ARBA" id="ARBA00023136"/>
    </source>
</evidence>
<dbReference type="PANTHER" id="PTHR21014">
    <property type="entry name" value="PHOSPHATIDYLINOSITOL-4,5-BISPHOSPHATE 4-PHOSPHATASE"/>
    <property type="match status" value="1"/>
</dbReference>
<feature type="transmembrane region" description="Helical" evidence="11">
    <location>
        <begin position="207"/>
        <end position="229"/>
    </location>
</feature>
<dbReference type="InterPro" id="IPR019178">
    <property type="entry name" value="PtdIns-P2-Ptase"/>
</dbReference>
<keyword evidence="7 11" id="KW-0378">Hydrolase</keyword>
<feature type="transmembrane region" description="Helical" evidence="11">
    <location>
        <begin position="175"/>
        <end position="195"/>
    </location>
</feature>
<evidence type="ECO:0000256" key="10">
    <source>
        <dbReference type="ARBA" id="ARBA00023228"/>
    </source>
</evidence>
<keyword evidence="10 11" id="KW-0458">Lysosome</keyword>
<evidence type="ECO:0000256" key="4">
    <source>
        <dbReference type="ARBA" id="ARBA00012936"/>
    </source>
</evidence>
<evidence type="ECO:0000313" key="13">
    <source>
        <dbReference type="Proteomes" id="UP000887566"/>
    </source>
</evidence>
<comment type="function">
    <text evidence="11">Catalyzes the hydrolysis of phosphatidylinositol-4,5-bisphosphate (PtdIns-4,5-P2) to phosphatidylinositol-4-phosphate (PtdIns-4-P).</text>
</comment>
<evidence type="ECO:0000256" key="5">
    <source>
        <dbReference type="ARBA" id="ARBA00022692"/>
    </source>
</evidence>
<evidence type="ECO:0000256" key="2">
    <source>
        <dbReference type="ARBA" id="ARBA00004107"/>
    </source>
</evidence>
<dbReference type="GO" id="GO:0046856">
    <property type="term" value="P:phosphatidylinositol dephosphorylation"/>
    <property type="evidence" value="ECO:0007669"/>
    <property type="project" value="InterPro"/>
</dbReference>
<feature type="compositionally biased region" description="Basic and acidic residues" evidence="12">
    <location>
        <begin position="1"/>
        <end position="15"/>
    </location>
</feature>
<dbReference type="GO" id="GO:0005765">
    <property type="term" value="C:lysosomal membrane"/>
    <property type="evidence" value="ECO:0007669"/>
    <property type="project" value="UniProtKB-SubCell"/>
</dbReference>
<keyword evidence="6 11" id="KW-0967">Endosome</keyword>
<organism evidence="13 14">
    <name type="scientific">Plectus sambesii</name>
    <dbReference type="NCBI Taxonomy" id="2011161"/>
    <lineage>
        <taxon>Eukaryota</taxon>
        <taxon>Metazoa</taxon>
        <taxon>Ecdysozoa</taxon>
        <taxon>Nematoda</taxon>
        <taxon>Chromadorea</taxon>
        <taxon>Plectida</taxon>
        <taxon>Plectina</taxon>
        <taxon>Plectoidea</taxon>
        <taxon>Plectidae</taxon>
        <taxon>Plectus</taxon>
    </lineage>
</organism>
<dbReference type="AlphaFoldDB" id="A0A914W9Q8"/>
<dbReference type="GO" id="GO:0031902">
    <property type="term" value="C:late endosome membrane"/>
    <property type="evidence" value="ECO:0007669"/>
    <property type="project" value="UniProtKB-SubCell"/>
</dbReference>
<evidence type="ECO:0000313" key="14">
    <source>
        <dbReference type="WBParaSite" id="PSAMB.scaffold3353size18631.g21138.t1"/>
    </source>
</evidence>
<keyword evidence="9 11" id="KW-0472">Membrane</keyword>
<dbReference type="GO" id="GO:0005886">
    <property type="term" value="C:plasma membrane"/>
    <property type="evidence" value="ECO:0007669"/>
    <property type="project" value="TreeGrafter"/>
</dbReference>
<reference evidence="14" key="1">
    <citation type="submission" date="2022-11" db="UniProtKB">
        <authorList>
            <consortium name="WormBaseParasite"/>
        </authorList>
    </citation>
    <scope>IDENTIFICATION</scope>
</reference>
<evidence type="ECO:0000256" key="7">
    <source>
        <dbReference type="ARBA" id="ARBA00022801"/>
    </source>
</evidence>
<keyword evidence="5 11" id="KW-0812">Transmembrane</keyword>
<dbReference type="Pfam" id="PF09788">
    <property type="entry name" value="Tmemb_55A"/>
    <property type="match status" value="1"/>
</dbReference>
<dbReference type="Proteomes" id="UP000887566">
    <property type="component" value="Unplaced"/>
</dbReference>
<keyword evidence="13" id="KW-1185">Reference proteome</keyword>
<evidence type="ECO:0000256" key="3">
    <source>
        <dbReference type="ARBA" id="ARBA00004155"/>
    </source>
</evidence>